<dbReference type="EMBL" id="LBXZ01000003">
    <property type="protein sequence ID" value="KKR40883.1"/>
    <property type="molecule type" value="Genomic_DNA"/>
</dbReference>
<evidence type="ECO:0000256" key="1">
    <source>
        <dbReference type="ARBA" id="ARBA00022679"/>
    </source>
</evidence>
<dbReference type="SUPFAM" id="SSF53756">
    <property type="entry name" value="UDP-Glycosyltransferase/glycogen phosphorylase"/>
    <property type="match status" value="1"/>
</dbReference>
<reference evidence="4 5" key="1">
    <citation type="journal article" date="2015" name="Nature">
        <title>rRNA introns, odd ribosomes, and small enigmatic genomes across a large radiation of phyla.</title>
        <authorList>
            <person name="Brown C.T."/>
            <person name="Hug L.A."/>
            <person name="Thomas B.C."/>
            <person name="Sharon I."/>
            <person name="Castelle C.J."/>
            <person name="Singh A."/>
            <person name="Wilkins M.J."/>
            <person name="Williams K.H."/>
            <person name="Banfield J.F."/>
        </authorList>
    </citation>
    <scope>NUCLEOTIDE SEQUENCE [LARGE SCALE GENOMIC DNA]</scope>
</reference>
<feature type="domain" description="Glycosyl transferase family 1" evidence="2">
    <location>
        <begin position="191"/>
        <end position="358"/>
    </location>
</feature>
<accession>A0A0G0QL72</accession>
<dbReference type="CDD" id="cd03809">
    <property type="entry name" value="GT4_MtfB-like"/>
    <property type="match status" value="1"/>
</dbReference>
<dbReference type="Proteomes" id="UP000034072">
    <property type="component" value="Unassembled WGS sequence"/>
</dbReference>
<organism evidence="4 5">
    <name type="scientific">Candidatus Yanofskybacteria bacterium GW2011_GWE2_40_11</name>
    <dbReference type="NCBI Taxonomy" id="1619033"/>
    <lineage>
        <taxon>Bacteria</taxon>
        <taxon>Candidatus Yanofskyibacteriota</taxon>
    </lineage>
</organism>
<dbReference type="InterPro" id="IPR001296">
    <property type="entry name" value="Glyco_trans_1"/>
</dbReference>
<sequence>MTIGIDIRMLANKRKSGIEEYTENLLSHMLFIDTSIKFKLFYSSFRDHIGDYSWLNLPNVDLVDYKIPNNLLFGSARVFNWPFMDELMDGADVFFSPHFFLAPLSKGCKRVTTIHDLSFASFPEYFSARQNIWHRIEMSPSKQFKSSDKIIAVSKSTKDDLASKYDIDPARINVVHSGISDNIARPTDENLEKFRLNKGLPEKFILFLGKLEPRKNVVALIRAFNMLKLQTGFEDLNLVIAGTRGWLSQSIFKEVAASPYKSQIVLTGHVVDDDRSFYYSLASVFVYPSLFEGFGFPPLEAMRCGTPVVVSNNSSLPEVAGDASIMVDPRSVDEVAFSVRQVLVDRELRASLVELGAKRAAQFTWQKAAEETLDIIIHA</sequence>
<keyword evidence="1 4" id="KW-0808">Transferase</keyword>
<name>A0A0G0QL72_9BACT</name>
<evidence type="ECO:0000259" key="3">
    <source>
        <dbReference type="Pfam" id="PF13439"/>
    </source>
</evidence>
<dbReference type="Pfam" id="PF13439">
    <property type="entry name" value="Glyco_transf_4"/>
    <property type="match status" value="1"/>
</dbReference>
<dbReference type="AlphaFoldDB" id="A0A0G0QL72"/>
<evidence type="ECO:0000259" key="2">
    <source>
        <dbReference type="Pfam" id="PF00534"/>
    </source>
</evidence>
<dbReference type="GO" id="GO:0009103">
    <property type="term" value="P:lipopolysaccharide biosynthetic process"/>
    <property type="evidence" value="ECO:0007669"/>
    <property type="project" value="TreeGrafter"/>
</dbReference>
<feature type="domain" description="Glycosyltransferase subfamily 4-like N-terminal" evidence="3">
    <location>
        <begin position="78"/>
        <end position="180"/>
    </location>
</feature>
<protein>
    <submittedName>
        <fullName evidence="4">Glycosyl transferase group 1</fullName>
    </submittedName>
</protein>
<dbReference type="Gene3D" id="3.40.50.2000">
    <property type="entry name" value="Glycogen Phosphorylase B"/>
    <property type="match status" value="2"/>
</dbReference>
<dbReference type="PANTHER" id="PTHR46401">
    <property type="entry name" value="GLYCOSYLTRANSFERASE WBBK-RELATED"/>
    <property type="match status" value="1"/>
</dbReference>
<evidence type="ECO:0000313" key="5">
    <source>
        <dbReference type="Proteomes" id="UP000034072"/>
    </source>
</evidence>
<evidence type="ECO:0000313" key="4">
    <source>
        <dbReference type="EMBL" id="KKR40883.1"/>
    </source>
</evidence>
<dbReference type="FunFam" id="3.40.50.2000:FF:000119">
    <property type="entry name" value="Glycosyl transferase group 1"/>
    <property type="match status" value="1"/>
</dbReference>
<comment type="caution">
    <text evidence="4">The sequence shown here is derived from an EMBL/GenBank/DDBJ whole genome shotgun (WGS) entry which is preliminary data.</text>
</comment>
<proteinExistence type="predicted"/>
<gene>
    <name evidence="4" type="ORF">UT75_C0003G0013</name>
</gene>
<dbReference type="Pfam" id="PF00534">
    <property type="entry name" value="Glycos_transf_1"/>
    <property type="match status" value="1"/>
</dbReference>
<dbReference type="PANTHER" id="PTHR46401:SF2">
    <property type="entry name" value="GLYCOSYLTRANSFERASE WBBK-RELATED"/>
    <property type="match status" value="1"/>
</dbReference>
<dbReference type="GO" id="GO:0016757">
    <property type="term" value="F:glycosyltransferase activity"/>
    <property type="evidence" value="ECO:0007669"/>
    <property type="project" value="InterPro"/>
</dbReference>
<dbReference type="InterPro" id="IPR028098">
    <property type="entry name" value="Glyco_trans_4-like_N"/>
</dbReference>